<dbReference type="SUPFAM" id="SSF47413">
    <property type="entry name" value="lambda repressor-like DNA-binding domains"/>
    <property type="match status" value="1"/>
</dbReference>
<evidence type="ECO:0000313" key="3">
    <source>
        <dbReference type="Proteomes" id="UP000606490"/>
    </source>
</evidence>
<dbReference type="Pfam" id="PF13560">
    <property type="entry name" value="HTH_31"/>
    <property type="match status" value="1"/>
</dbReference>
<dbReference type="Proteomes" id="UP000606490">
    <property type="component" value="Unassembled WGS sequence"/>
</dbReference>
<feature type="domain" description="HTH cro/C1-type" evidence="1">
    <location>
        <begin position="6"/>
        <end position="60"/>
    </location>
</feature>
<dbReference type="InterPro" id="IPR010982">
    <property type="entry name" value="Lambda_DNA-bd_dom_sf"/>
</dbReference>
<protein>
    <submittedName>
        <fullName evidence="2">Helix-turn-helix transcriptional regulator</fullName>
    </submittedName>
</protein>
<dbReference type="SMART" id="SM00530">
    <property type="entry name" value="HTH_XRE"/>
    <property type="match status" value="1"/>
</dbReference>
<dbReference type="Gene3D" id="1.10.260.40">
    <property type="entry name" value="lambda repressor-like DNA-binding domains"/>
    <property type="match status" value="1"/>
</dbReference>
<accession>A0ABS1V2G6</accession>
<sequence length="116" mass="12721">MMHQRLRQARVDAGVTLAAMGRQLQVSPQQILKYERGTNRLAADRLPVWAEACGVSVAALLGHEPVATADGEDIIRRLVSAFRRISDPTVQNSLVETAVALAAAERRQRRRPLLAA</sequence>
<dbReference type="CDD" id="cd00093">
    <property type="entry name" value="HTH_XRE"/>
    <property type="match status" value="1"/>
</dbReference>
<gene>
    <name evidence="2" type="ORF">JMJ55_11195</name>
</gene>
<name>A0ABS1V2G6_9PROT</name>
<keyword evidence="3" id="KW-1185">Reference proteome</keyword>
<evidence type="ECO:0000313" key="2">
    <source>
        <dbReference type="EMBL" id="MBL6455890.1"/>
    </source>
</evidence>
<evidence type="ECO:0000259" key="1">
    <source>
        <dbReference type="PROSITE" id="PS50943"/>
    </source>
</evidence>
<dbReference type="InterPro" id="IPR001387">
    <property type="entry name" value="Cro/C1-type_HTH"/>
</dbReference>
<comment type="caution">
    <text evidence="2">The sequence shown here is derived from an EMBL/GenBank/DDBJ whole genome shotgun (WGS) entry which is preliminary data.</text>
</comment>
<dbReference type="RefSeq" id="WP_202825638.1">
    <property type="nucleotide sequence ID" value="NZ_JAEUXJ010000004.1"/>
</dbReference>
<dbReference type="EMBL" id="JAEUXJ010000004">
    <property type="protein sequence ID" value="MBL6455890.1"/>
    <property type="molecule type" value="Genomic_DNA"/>
</dbReference>
<proteinExistence type="predicted"/>
<reference evidence="2 3" key="1">
    <citation type="submission" date="2021-01" db="EMBL/GenBank/DDBJ databases">
        <title>Belnapia mucosa sp. nov. and Belnapia arida sp. nov., isolated from the Tabernas Desert (Almeria, Spain).</title>
        <authorList>
            <person name="Molina-Menor E."/>
            <person name="Vidal-Verdu A."/>
            <person name="Calonge A."/>
            <person name="Satari L."/>
            <person name="Pereto Magraner J."/>
            <person name="Porcar Miralles M."/>
        </authorList>
    </citation>
    <scope>NUCLEOTIDE SEQUENCE [LARGE SCALE GENOMIC DNA]</scope>
    <source>
        <strain evidence="2 3">T6</strain>
    </source>
</reference>
<dbReference type="PROSITE" id="PS50943">
    <property type="entry name" value="HTH_CROC1"/>
    <property type="match status" value="1"/>
</dbReference>
<organism evidence="2 3">
    <name type="scientific">Belnapia mucosa</name>
    <dbReference type="NCBI Taxonomy" id="2804532"/>
    <lineage>
        <taxon>Bacteria</taxon>
        <taxon>Pseudomonadati</taxon>
        <taxon>Pseudomonadota</taxon>
        <taxon>Alphaproteobacteria</taxon>
        <taxon>Acetobacterales</taxon>
        <taxon>Roseomonadaceae</taxon>
        <taxon>Belnapia</taxon>
    </lineage>
</organism>